<evidence type="ECO:0000313" key="1">
    <source>
        <dbReference type="EMBL" id="KAK8068418.1"/>
    </source>
</evidence>
<proteinExistence type="predicted"/>
<comment type="caution">
    <text evidence="1">The sequence shown here is derived from an EMBL/GenBank/DDBJ whole genome shotgun (WGS) entry which is preliminary data.</text>
</comment>
<dbReference type="EMBL" id="JAQQWM010000004">
    <property type="protein sequence ID" value="KAK8068418.1"/>
    <property type="molecule type" value="Genomic_DNA"/>
</dbReference>
<evidence type="ECO:0000313" key="2">
    <source>
        <dbReference type="Proteomes" id="UP001446871"/>
    </source>
</evidence>
<organism evidence="1 2">
    <name type="scientific">Apiospora saccharicola</name>
    <dbReference type="NCBI Taxonomy" id="335842"/>
    <lineage>
        <taxon>Eukaryota</taxon>
        <taxon>Fungi</taxon>
        <taxon>Dikarya</taxon>
        <taxon>Ascomycota</taxon>
        <taxon>Pezizomycotina</taxon>
        <taxon>Sordariomycetes</taxon>
        <taxon>Xylariomycetidae</taxon>
        <taxon>Amphisphaeriales</taxon>
        <taxon>Apiosporaceae</taxon>
        <taxon>Apiospora</taxon>
    </lineage>
</organism>
<dbReference type="Proteomes" id="UP001446871">
    <property type="component" value="Unassembled WGS sequence"/>
</dbReference>
<name>A0ABR1VER2_9PEZI</name>
<sequence length="174" mass="19964">MYGATKLPEDQYCFATAAGQVLVRALALADYRYAQNYVVDRLNQMITNYFKRMVTWKSIPEHPLRDDTYKLFLHDINDTYIAYMRTMTLPLMASRVLKSRREEMHDVSKTLAAELGSPLDDWENQISDLLGTKLADRSWAFPGSLGGHYWGHAFPPKPPELGAKFFAKAWAKPQ</sequence>
<protein>
    <submittedName>
        <fullName evidence="1">Uncharacterized protein</fullName>
    </submittedName>
</protein>
<gene>
    <name evidence="1" type="ORF">PG996_007530</name>
</gene>
<reference evidence="1 2" key="1">
    <citation type="submission" date="2023-01" db="EMBL/GenBank/DDBJ databases">
        <title>Analysis of 21 Apiospora genomes using comparative genomics revels a genus with tremendous synthesis potential of carbohydrate active enzymes and secondary metabolites.</title>
        <authorList>
            <person name="Sorensen T."/>
        </authorList>
    </citation>
    <scope>NUCLEOTIDE SEQUENCE [LARGE SCALE GENOMIC DNA]</scope>
    <source>
        <strain evidence="1 2">CBS 83171</strain>
    </source>
</reference>
<keyword evidence="2" id="KW-1185">Reference proteome</keyword>
<accession>A0ABR1VER2</accession>